<dbReference type="EMBL" id="VSSQ01049617">
    <property type="protein sequence ID" value="MPN03688.1"/>
    <property type="molecule type" value="Genomic_DNA"/>
</dbReference>
<feature type="region of interest" description="Disordered" evidence="1">
    <location>
        <begin position="1"/>
        <end position="43"/>
    </location>
</feature>
<evidence type="ECO:0000313" key="2">
    <source>
        <dbReference type="EMBL" id="MPN03688.1"/>
    </source>
</evidence>
<feature type="compositionally biased region" description="Basic and acidic residues" evidence="1">
    <location>
        <begin position="59"/>
        <end position="69"/>
    </location>
</feature>
<organism evidence="2">
    <name type="scientific">bioreactor metagenome</name>
    <dbReference type="NCBI Taxonomy" id="1076179"/>
    <lineage>
        <taxon>unclassified sequences</taxon>
        <taxon>metagenomes</taxon>
        <taxon>ecological metagenomes</taxon>
    </lineage>
</organism>
<protein>
    <submittedName>
        <fullName evidence="2">Uncharacterized protein</fullName>
    </submittedName>
</protein>
<dbReference type="AlphaFoldDB" id="A0A645ENU6"/>
<sequence>MANNGGEGICYGGGESDGRAAQGGGAGRHGVKAQHQHKGQDNRHIHHGQFAHADEAVDAGEHGHEDGNKPDPFVLHPFCQPGNDAADGACFIDDIEAAAHAEGQDDYPSGFHKPAGERL</sequence>
<evidence type="ECO:0000256" key="1">
    <source>
        <dbReference type="SAM" id="MobiDB-lite"/>
    </source>
</evidence>
<accession>A0A645ENU6</accession>
<feature type="compositionally biased region" description="Gly residues" evidence="1">
    <location>
        <begin position="1"/>
        <end position="28"/>
    </location>
</feature>
<gene>
    <name evidence="2" type="ORF">SDC9_150920</name>
</gene>
<name>A0A645ENU6_9ZZZZ</name>
<proteinExistence type="predicted"/>
<feature type="region of interest" description="Disordered" evidence="1">
    <location>
        <begin position="59"/>
        <end position="79"/>
    </location>
</feature>
<reference evidence="2" key="1">
    <citation type="submission" date="2019-08" db="EMBL/GenBank/DDBJ databases">
        <authorList>
            <person name="Kucharzyk K."/>
            <person name="Murdoch R.W."/>
            <person name="Higgins S."/>
            <person name="Loffler F."/>
        </authorList>
    </citation>
    <scope>NUCLEOTIDE SEQUENCE</scope>
</reference>
<comment type="caution">
    <text evidence="2">The sequence shown here is derived from an EMBL/GenBank/DDBJ whole genome shotgun (WGS) entry which is preliminary data.</text>
</comment>